<dbReference type="PROSITE" id="PS51257">
    <property type="entry name" value="PROKAR_LIPOPROTEIN"/>
    <property type="match status" value="1"/>
</dbReference>
<evidence type="ECO:0000313" key="2">
    <source>
        <dbReference type="Proteomes" id="UP000646484"/>
    </source>
</evidence>
<proteinExistence type="predicted"/>
<dbReference type="RefSeq" id="WP_099291577.1">
    <property type="nucleotide sequence ID" value="NZ_JACOOH010000004.1"/>
</dbReference>
<dbReference type="Pfam" id="PF04390">
    <property type="entry name" value="LptE"/>
    <property type="match status" value="1"/>
</dbReference>
<evidence type="ECO:0000313" key="1">
    <source>
        <dbReference type="EMBL" id="MBC5621515.1"/>
    </source>
</evidence>
<organism evidence="1 2">
    <name type="scientific">Butyricimonas hominis</name>
    <dbReference type="NCBI Taxonomy" id="2763032"/>
    <lineage>
        <taxon>Bacteria</taxon>
        <taxon>Pseudomonadati</taxon>
        <taxon>Bacteroidota</taxon>
        <taxon>Bacteroidia</taxon>
        <taxon>Bacteroidales</taxon>
        <taxon>Odoribacteraceae</taxon>
        <taxon>Butyricimonas</taxon>
    </lineage>
</organism>
<dbReference type="InterPro" id="IPR007485">
    <property type="entry name" value="LPS_assembly_LptE"/>
</dbReference>
<comment type="caution">
    <text evidence="1">The sequence shown here is derived from an EMBL/GenBank/DDBJ whole genome shotgun (WGS) entry which is preliminary data.</text>
</comment>
<accession>A0ABR7D0R2</accession>
<dbReference type="Proteomes" id="UP000646484">
    <property type="component" value="Unassembled WGS sequence"/>
</dbReference>
<name>A0ABR7D0R2_9BACT</name>
<dbReference type="EMBL" id="JACOOH010000004">
    <property type="protein sequence ID" value="MBC5621515.1"/>
    <property type="molecule type" value="Genomic_DNA"/>
</dbReference>
<keyword evidence="2" id="KW-1185">Reference proteome</keyword>
<reference evidence="1 2" key="1">
    <citation type="submission" date="2020-08" db="EMBL/GenBank/DDBJ databases">
        <title>Genome public.</title>
        <authorList>
            <person name="Liu C."/>
            <person name="Sun Q."/>
        </authorList>
    </citation>
    <scope>NUCLEOTIDE SEQUENCE [LARGE SCALE GENOMIC DNA]</scope>
    <source>
        <strain evidence="1 2">NSJ-56</strain>
    </source>
</reference>
<gene>
    <name evidence="1" type="ORF">H8S64_10435</name>
</gene>
<protein>
    <submittedName>
        <fullName evidence="1">LptE family protein</fullName>
    </submittedName>
</protein>
<sequence length="172" mass="19459">MIKRILPILLLAVTFSGCKLSSVKYAFSGVSLTNGEKTFSVDYFSNKTPFAPNLGSDFTEALKKYLRDRTSLTEVTDNNGDIRFEGQITGFTQRPVDIQRDEVAAQNRLTITIRVKYTNTKDETGKSDFDSSFSHYEDYGIDVNYDAAEPELIKNITDKIIEDVFNKALVNW</sequence>